<evidence type="ECO:0000256" key="1">
    <source>
        <dbReference type="SAM" id="MobiDB-lite"/>
    </source>
</evidence>
<name>A0A2U3ELM5_PURLI</name>
<reference evidence="2 5" key="4">
    <citation type="journal article" date="2024" name="Microbiol. Resour. Announc.">
        <title>Genome annotations for the ascomycete fungi Trichoderma harzianum, Trichoderma aggressivum, and Purpureocillium lilacinum.</title>
        <authorList>
            <person name="Beijen E.P.W."/>
            <person name="Ohm R.A."/>
        </authorList>
    </citation>
    <scope>NUCLEOTIDE SEQUENCE [LARGE SCALE GENOMIC DNA]</scope>
    <source>
        <strain evidence="2 5">CBS 150709</strain>
    </source>
</reference>
<reference evidence="3" key="1">
    <citation type="submission" date="2015-05" db="EMBL/GenBank/DDBJ databases">
        <authorList>
            <person name="Wang D.B."/>
            <person name="Wang M."/>
        </authorList>
    </citation>
    <scope>NUCLEOTIDE SEQUENCE</scope>
    <source>
        <strain evidence="3">36-1</strain>
    </source>
</reference>
<reference evidence="2" key="3">
    <citation type="submission" date="2023-11" db="EMBL/GenBank/DDBJ databases">
        <authorList>
            <person name="Beijen E."/>
            <person name="Ohm R.A."/>
        </authorList>
    </citation>
    <scope>NUCLEOTIDE SEQUENCE</scope>
    <source>
        <strain evidence="2">CBS 150709</strain>
    </source>
</reference>
<organism evidence="3 4">
    <name type="scientific">Purpureocillium lilacinum</name>
    <name type="common">Paecilomyces lilacinus</name>
    <dbReference type="NCBI Taxonomy" id="33203"/>
    <lineage>
        <taxon>Eukaryota</taxon>
        <taxon>Fungi</taxon>
        <taxon>Dikarya</taxon>
        <taxon>Ascomycota</taxon>
        <taxon>Pezizomycotina</taxon>
        <taxon>Sordariomycetes</taxon>
        <taxon>Hypocreomycetidae</taxon>
        <taxon>Hypocreales</taxon>
        <taxon>Ophiocordycipitaceae</taxon>
        <taxon>Purpureocillium</taxon>
    </lineage>
</organism>
<gene>
    <name evidence="3" type="ORF">PCL_06063</name>
    <name evidence="2" type="ORF">Purlil1_9093</name>
</gene>
<evidence type="ECO:0000313" key="5">
    <source>
        <dbReference type="Proteomes" id="UP001287286"/>
    </source>
</evidence>
<evidence type="ECO:0000313" key="4">
    <source>
        <dbReference type="Proteomes" id="UP000245956"/>
    </source>
</evidence>
<dbReference type="Proteomes" id="UP001287286">
    <property type="component" value="Unassembled WGS sequence"/>
</dbReference>
<dbReference type="EMBL" id="JAWRVI010000040">
    <property type="protein sequence ID" value="KAK4086477.1"/>
    <property type="molecule type" value="Genomic_DNA"/>
</dbReference>
<dbReference type="EMBL" id="LCWV01000002">
    <property type="protein sequence ID" value="PWI75405.1"/>
    <property type="molecule type" value="Genomic_DNA"/>
</dbReference>
<protein>
    <submittedName>
        <fullName evidence="3">Uncharacterized protein</fullName>
    </submittedName>
</protein>
<evidence type="ECO:0000313" key="3">
    <source>
        <dbReference type="EMBL" id="PWI75405.1"/>
    </source>
</evidence>
<sequence length="213" mass="23374">MARAVANLDKACPAWAIPILCAFPSNPRKQSQKTCQQTPSATFVENICTKYAERYEATASTSRGEGCQRDALNVLGGARNPNQQWTLPRRRESISRPLRFIWARHAAEAVSLHGAEPVRQVQYEYDGKASDIAITDLLGRDILDTSGRSTRRATNSTPVTRHGTGCLMQEAMQEAKGRWRRDPPRSASTGNPPAGRGQMESARALGSTRAHVS</sequence>
<comment type="caution">
    <text evidence="3">The sequence shown here is derived from an EMBL/GenBank/DDBJ whole genome shotgun (WGS) entry which is preliminary data.</text>
</comment>
<dbReference type="Proteomes" id="UP000245956">
    <property type="component" value="Unassembled WGS sequence"/>
</dbReference>
<feature type="region of interest" description="Disordered" evidence="1">
    <location>
        <begin position="172"/>
        <end position="213"/>
    </location>
</feature>
<feature type="compositionally biased region" description="Basic and acidic residues" evidence="1">
    <location>
        <begin position="173"/>
        <end position="184"/>
    </location>
</feature>
<keyword evidence="5" id="KW-1185">Reference proteome</keyword>
<accession>A0A2U3ELM5</accession>
<evidence type="ECO:0000313" key="2">
    <source>
        <dbReference type="EMBL" id="KAK4086477.1"/>
    </source>
</evidence>
<reference evidence="3 4" key="2">
    <citation type="journal article" date="2016" name="Front. Microbiol.">
        <title>Genome and transcriptome sequences reveal the specific parasitism of the nematophagous Purpureocillium lilacinum 36-1.</title>
        <authorList>
            <person name="Xie J."/>
            <person name="Li S."/>
            <person name="Mo C."/>
            <person name="Xiao X."/>
            <person name="Peng D."/>
            <person name="Wang G."/>
            <person name="Xiao Y."/>
        </authorList>
    </citation>
    <scope>NUCLEOTIDE SEQUENCE [LARGE SCALE GENOMIC DNA]</scope>
    <source>
        <strain evidence="3 4">36-1</strain>
    </source>
</reference>
<proteinExistence type="predicted"/>
<dbReference type="AlphaFoldDB" id="A0A2U3ELM5"/>